<evidence type="ECO:0000313" key="8">
    <source>
        <dbReference type="EMBL" id="TYK48243.1"/>
    </source>
</evidence>
<keyword evidence="9" id="KW-1185">Reference proteome</keyword>
<keyword evidence="4 7" id="KW-1133">Transmembrane helix</keyword>
<keyword evidence="2" id="KW-1003">Cell membrane</keyword>
<protein>
    <submittedName>
        <fullName evidence="8">Flippase-like domain-containing protein</fullName>
    </submittedName>
</protein>
<feature type="compositionally biased region" description="Low complexity" evidence="6">
    <location>
        <begin position="36"/>
        <end position="62"/>
    </location>
</feature>
<feature type="transmembrane region" description="Helical" evidence="7">
    <location>
        <begin position="344"/>
        <end position="362"/>
    </location>
</feature>
<evidence type="ECO:0000256" key="1">
    <source>
        <dbReference type="ARBA" id="ARBA00004651"/>
    </source>
</evidence>
<feature type="transmembrane region" description="Helical" evidence="7">
    <location>
        <begin position="397"/>
        <end position="413"/>
    </location>
</feature>
<dbReference type="GO" id="GO:0005886">
    <property type="term" value="C:plasma membrane"/>
    <property type="evidence" value="ECO:0007669"/>
    <property type="project" value="UniProtKB-SubCell"/>
</dbReference>
<dbReference type="InterPro" id="IPR022791">
    <property type="entry name" value="L-PG_synthase/AglD"/>
</dbReference>
<accession>A0A5D3FJ52</accession>
<evidence type="ECO:0000256" key="7">
    <source>
        <dbReference type="SAM" id="Phobius"/>
    </source>
</evidence>
<evidence type="ECO:0000256" key="4">
    <source>
        <dbReference type="ARBA" id="ARBA00022989"/>
    </source>
</evidence>
<feature type="transmembrane region" description="Helical" evidence="7">
    <location>
        <begin position="212"/>
        <end position="239"/>
    </location>
</feature>
<evidence type="ECO:0000256" key="6">
    <source>
        <dbReference type="SAM" id="MobiDB-lite"/>
    </source>
</evidence>
<comment type="subcellular location">
    <subcellularLocation>
        <location evidence="1">Cell membrane</location>
        <topology evidence="1">Multi-pass membrane protein</topology>
    </subcellularLocation>
</comment>
<sequence length="460" mass="47069">MHDTVTAPVRPPTDAAPKDGTDAIPHVGTPAGTHVDTANSRDASAADSSTASTPTSTGIGTADSSGVGTADSTDGDSIVFSADTAASEGARARPRWRRAGVLAQWALLVGVLAAFPLYQDQLPDLGLMWTSASHADAGWLTVVVLAVAGSMGAFARLQRRLLRIGGLRMSLRRACAITYASNALSTTLPAGPAVSVVYTFRQFRRNGASAQLATAVILAGGVITTSAYSLIGLAALLVAPGSRGPALVALSVPLAGAALAAAALAWRPTRALVTAPLRRLHRAAVAHPRIAPHAERLAGVPAVLRPTRRDWAALIALSVLNWVFDILALMAAAHAVGVAVDLDGVALTYFAAQAAGSILPLLPGGLGAIEGSMAASLVALGATLSPAVAAVGLYRLVSYWAVVTVGWIAWLALHEGPRVPARVKARLAGAVCVFLEGTTRVALTPYAAIIMNTPAEPRRP</sequence>
<feature type="region of interest" description="Disordered" evidence="6">
    <location>
        <begin position="1"/>
        <end position="70"/>
    </location>
</feature>
<dbReference type="NCBIfam" id="TIGR00374">
    <property type="entry name" value="flippase-like domain"/>
    <property type="match status" value="1"/>
</dbReference>
<feature type="transmembrane region" description="Helical" evidence="7">
    <location>
        <begin position="99"/>
        <end position="118"/>
    </location>
</feature>
<keyword evidence="5 7" id="KW-0472">Membrane</keyword>
<evidence type="ECO:0000256" key="2">
    <source>
        <dbReference type="ARBA" id="ARBA00022475"/>
    </source>
</evidence>
<comment type="caution">
    <text evidence="8">The sequence shown here is derived from an EMBL/GenBank/DDBJ whole genome shotgun (WGS) entry which is preliminary data.</text>
</comment>
<name>A0A5D3FJ52_9ACTN</name>
<dbReference type="Pfam" id="PF03706">
    <property type="entry name" value="LPG_synthase_TM"/>
    <property type="match status" value="1"/>
</dbReference>
<evidence type="ECO:0000256" key="5">
    <source>
        <dbReference type="ARBA" id="ARBA00023136"/>
    </source>
</evidence>
<dbReference type="AlphaFoldDB" id="A0A5D3FJ52"/>
<evidence type="ECO:0000313" key="9">
    <source>
        <dbReference type="Proteomes" id="UP000323505"/>
    </source>
</evidence>
<gene>
    <name evidence="8" type="ORF">FXF68_21585</name>
</gene>
<reference evidence="8 9" key="1">
    <citation type="submission" date="2019-08" db="EMBL/GenBank/DDBJ databases">
        <title>Actinomadura sp. nov. CYP1-5 isolated from mountain soil.</title>
        <authorList>
            <person name="Songsumanus A."/>
            <person name="Kuncharoen N."/>
            <person name="Kudo T."/>
            <person name="Yuki M."/>
            <person name="Igarashi Y."/>
            <person name="Tanasupawat S."/>
        </authorList>
    </citation>
    <scope>NUCLEOTIDE SEQUENCE [LARGE SCALE GENOMIC DNA]</scope>
    <source>
        <strain evidence="8 9">CYP1-5</strain>
    </source>
</reference>
<dbReference type="PANTHER" id="PTHR39087">
    <property type="entry name" value="UPF0104 MEMBRANE PROTEIN MJ1595"/>
    <property type="match status" value="1"/>
</dbReference>
<proteinExistence type="predicted"/>
<evidence type="ECO:0000256" key="3">
    <source>
        <dbReference type="ARBA" id="ARBA00022692"/>
    </source>
</evidence>
<feature type="transmembrane region" description="Helical" evidence="7">
    <location>
        <begin position="138"/>
        <end position="157"/>
    </location>
</feature>
<feature type="transmembrane region" description="Helical" evidence="7">
    <location>
        <begin position="245"/>
        <end position="266"/>
    </location>
</feature>
<keyword evidence="3 7" id="KW-0812">Transmembrane</keyword>
<organism evidence="8 9">
    <name type="scientific">Actinomadura decatromicini</name>
    <dbReference type="NCBI Taxonomy" id="2604572"/>
    <lineage>
        <taxon>Bacteria</taxon>
        <taxon>Bacillati</taxon>
        <taxon>Actinomycetota</taxon>
        <taxon>Actinomycetes</taxon>
        <taxon>Streptosporangiales</taxon>
        <taxon>Thermomonosporaceae</taxon>
        <taxon>Actinomadura</taxon>
    </lineage>
</organism>
<feature type="transmembrane region" description="Helical" evidence="7">
    <location>
        <begin position="374"/>
        <end position="391"/>
    </location>
</feature>
<dbReference type="RefSeq" id="WP_148761937.1">
    <property type="nucleotide sequence ID" value="NZ_VSRQ01000004.1"/>
</dbReference>
<feature type="transmembrane region" description="Helical" evidence="7">
    <location>
        <begin position="311"/>
        <end position="332"/>
    </location>
</feature>
<dbReference type="EMBL" id="VSRQ01000004">
    <property type="protein sequence ID" value="TYK48243.1"/>
    <property type="molecule type" value="Genomic_DNA"/>
</dbReference>
<dbReference type="PANTHER" id="PTHR39087:SF2">
    <property type="entry name" value="UPF0104 MEMBRANE PROTEIN MJ1595"/>
    <property type="match status" value="1"/>
</dbReference>
<dbReference type="Proteomes" id="UP000323505">
    <property type="component" value="Unassembled WGS sequence"/>
</dbReference>